<dbReference type="Pfam" id="PF02361">
    <property type="entry name" value="CbiQ"/>
    <property type="match status" value="1"/>
</dbReference>
<keyword evidence="3 6" id="KW-0812">Transmembrane</keyword>
<evidence type="ECO:0000313" key="7">
    <source>
        <dbReference type="EMBL" id="HJA04435.1"/>
    </source>
</evidence>
<evidence type="ECO:0000256" key="5">
    <source>
        <dbReference type="ARBA" id="ARBA00023136"/>
    </source>
</evidence>
<comment type="caution">
    <text evidence="7">The sequence shown here is derived from an EMBL/GenBank/DDBJ whole genome shotgun (WGS) entry which is preliminary data.</text>
</comment>
<keyword evidence="4 6" id="KW-1133">Transmembrane helix</keyword>
<gene>
    <name evidence="7" type="ORF">H9800_06185</name>
</gene>
<protein>
    <submittedName>
        <fullName evidence="7">Energy-coupling factor transporter transmembrane protein EcfT</fullName>
    </submittedName>
</protein>
<dbReference type="PANTHER" id="PTHR34857:SF2">
    <property type="entry name" value="SLL0384 PROTEIN"/>
    <property type="match status" value="1"/>
</dbReference>
<evidence type="ECO:0000256" key="2">
    <source>
        <dbReference type="ARBA" id="ARBA00022475"/>
    </source>
</evidence>
<dbReference type="InterPro" id="IPR051611">
    <property type="entry name" value="ECF_transporter_component"/>
</dbReference>
<evidence type="ECO:0000256" key="1">
    <source>
        <dbReference type="ARBA" id="ARBA00004141"/>
    </source>
</evidence>
<feature type="transmembrane region" description="Helical" evidence="6">
    <location>
        <begin position="142"/>
        <end position="161"/>
    </location>
</feature>
<evidence type="ECO:0000256" key="3">
    <source>
        <dbReference type="ARBA" id="ARBA00022692"/>
    </source>
</evidence>
<feature type="transmembrane region" description="Helical" evidence="6">
    <location>
        <begin position="182"/>
        <end position="200"/>
    </location>
</feature>
<dbReference type="EMBL" id="DXAM01000087">
    <property type="protein sequence ID" value="HJA04435.1"/>
    <property type="molecule type" value="Genomic_DNA"/>
</dbReference>
<sequence length="260" mass="27814">MIPVAQVARGPLAGINPVAKLAAAFLVAIPLIVTIDWVSALTALVLEIPLIVMSGLSWRSFWLRTLPVWIAAPLTAVSIALYGEQSGEVHFHWWLMNVSDGSLELAAATFFRVLAIALPGIALFAGVDPTDLADGLAQRAKLPARFVLGALGGLRMVGLLVDDWRELEAARRVRGVADRGRIRRLAGMAFALIVLAIRRGTHLATAMESRAFGATAARTWARESPWGAREWMLMSAGLAISVTALIVTTATGHLNIIVAD</sequence>
<name>A0A9D2H6G1_9MICO</name>
<feature type="transmembrane region" description="Helical" evidence="6">
    <location>
        <begin position="231"/>
        <end position="258"/>
    </location>
</feature>
<feature type="transmembrane region" description="Helical" evidence="6">
    <location>
        <begin position="105"/>
        <end position="127"/>
    </location>
</feature>
<reference evidence="7" key="2">
    <citation type="submission" date="2021-04" db="EMBL/GenBank/DDBJ databases">
        <authorList>
            <person name="Gilroy R."/>
        </authorList>
    </citation>
    <scope>NUCLEOTIDE SEQUENCE</scope>
    <source>
        <strain evidence="7">ChiHjej8B7-3636</strain>
    </source>
</reference>
<organism evidence="7 8">
    <name type="scientific">Candidatus Microbacterium stercoravium</name>
    <dbReference type="NCBI Taxonomy" id="2838697"/>
    <lineage>
        <taxon>Bacteria</taxon>
        <taxon>Bacillati</taxon>
        <taxon>Actinomycetota</taxon>
        <taxon>Actinomycetes</taxon>
        <taxon>Micrococcales</taxon>
        <taxon>Microbacteriaceae</taxon>
        <taxon>Microbacterium</taxon>
    </lineage>
</organism>
<dbReference type="GO" id="GO:0005886">
    <property type="term" value="C:plasma membrane"/>
    <property type="evidence" value="ECO:0007669"/>
    <property type="project" value="UniProtKB-ARBA"/>
</dbReference>
<proteinExistence type="predicted"/>
<dbReference type="InterPro" id="IPR003339">
    <property type="entry name" value="ABC/ECF_trnsptr_transmembrane"/>
</dbReference>
<keyword evidence="2" id="KW-1003">Cell membrane</keyword>
<dbReference type="CDD" id="cd16914">
    <property type="entry name" value="EcfT"/>
    <property type="match status" value="1"/>
</dbReference>
<evidence type="ECO:0000313" key="8">
    <source>
        <dbReference type="Proteomes" id="UP000824220"/>
    </source>
</evidence>
<accession>A0A9D2H6G1</accession>
<comment type="subcellular location">
    <subcellularLocation>
        <location evidence="1">Membrane</location>
        <topology evidence="1">Multi-pass membrane protein</topology>
    </subcellularLocation>
</comment>
<feature type="transmembrane region" description="Helical" evidence="6">
    <location>
        <begin position="21"/>
        <end position="46"/>
    </location>
</feature>
<dbReference type="AlphaFoldDB" id="A0A9D2H6G1"/>
<evidence type="ECO:0000256" key="6">
    <source>
        <dbReference type="SAM" id="Phobius"/>
    </source>
</evidence>
<dbReference type="PANTHER" id="PTHR34857">
    <property type="entry name" value="SLL0384 PROTEIN"/>
    <property type="match status" value="1"/>
</dbReference>
<keyword evidence="5 6" id="KW-0472">Membrane</keyword>
<dbReference type="Proteomes" id="UP000824220">
    <property type="component" value="Unassembled WGS sequence"/>
</dbReference>
<reference evidence="7" key="1">
    <citation type="journal article" date="2021" name="PeerJ">
        <title>Extensive microbial diversity within the chicken gut microbiome revealed by metagenomics and culture.</title>
        <authorList>
            <person name="Gilroy R."/>
            <person name="Ravi A."/>
            <person name="Getino M."/>
            <person name="Pursley I."/>
            <person name="Horton D.L."/>
            <person name="Alikhan N.F."/>
            <person name="Baker D."/>
            <person name="Gharbi K."/>
            <person name="Hall N."/>
            <person name="Watson M."/>
            <person name="Adriaenssens E.M."/>
            <person name="Foster-Nyarko E."/>
            <person name="Jarju S."/>
            <person name="Secka A."/>
            <person name="Antonio M."/>
            <person name="Oren A."/>
            <person name="Chaudhuri R.R."/>
            <person name="La Ragione R."/>
            <person name="Hildebrand F."/>
            <person name="Pallen M.J."/>
        </authorList>
    </citation>
    <scope>NUCLEOTIDE SEQUENCE</scope>
    <source>
        <strain evidence="7">ChiHjej8B7-3636</strain>
    </source>
</reference>
<evidence type="ECO:0000256" key="4">
    <source>
        <dbReference type="ARBA" id="ARBA00022989"/>
    </source>
</evidence>
<feature type="transmembrane region" description="Helical" evidence="6">
    <location>
        <begin position="66"/>
        <end position="84"/>
    </location>
</feature>